<protein>
    <submittedName>
        <fullName evidence="4">NADH:flavin oxidoreductase</fullName>
    </submittedName>
</protein>
<dbReference type="Gene3D" id="3.20.20.70">
    <property type="entry name" value="Aldolase class I"/>
    <property type="match status" value="1"/>
</dbReference>
<proteinExistence type="predicted"/>
<organism evidence="4 5">
    <name type="scientific">Streptococcus cuniculi</name>
    <dbReference type="NCBI Taxonomy" id="1432788"/>
    <lineage>
        <taxon>Bacteria</taxon>
        <taxon>Bacillati</taxon>
        <taxon>Bacillota</taxon>
        <taxon>Bacilli</taxon>
        <taxon>Lactobacillales</taxon>
        <taxon>Streptococcaceae</taxon>
        <taxon>Streptococcus</taxon>
    </lineage>
</organism>
<evidence type="ECO:0000259" key="3">
    <source>
        <dbReference type="Pfam" id="PF00724"/>
    </source>
</evidence>
<accession>A0A1Q8E8K2</accession>
<comment type="caution">
    <text evidence="4">The sequence shown here is derived from an EMBL/GenBank/DDBJ whole genome shotgun (WGS) entry which is preliminary data.</text>
</comment>
<name>A0A1Q8E8K2_9STRE</name>
<dbReference type="InterPro" id="IPR013785">
    <property type="entry name" value="Aldolase_TIM"/>
</dbReference>
<dbReference type="InterPro" id="IPR051799">
    <property type="entry name" value="NADH_flavin_oxidoreductase"/>
</dbReference>
<dbReference type="OrthoDB" id="9806724at2"/>
<keyword evidence="5" id="KW-1185">Reference proteome</keyword>
<dbReference type="SUPFAM" id="SSF51395">
    <property type="entry name" value="FMN-linked oxidoreductases"/>
    <property type="match status" value="1"/>
</dbReference>
<dbReference type="RefSeq" id="WP_075104472.1">
    <property type="nucleotide sequence ID" value="NZ_MSJM01000003.1"/>
</dbReference>
<dbReference type="CDD" id="cd04735">
    <property type="entry name" value="OYE_like_4_FMN"/>
    <property type="match status" value="1"/>
</dbReference>
<dbReference type="EMBL" id="MSJM01000003">
    <property type="protein sequence ID" value="OLF48119.1"/>
    <property type="molecule type" value="Genomic_DNA"/>
</dbReference>
<dbReference type="GO" id="GO:0010181">
    <property type="term" value="F:FMN binding"/>
    <property type="evidence" value="ECO:0007669"/>
    <property type="project" value="InterPro"/>
</dbReference>
<dbReference type="Pfam" id="PF00724">
    <property type="entry name" value="Oxidored_FMN"/>
    <property type="match status" value="1"/>
</dbReference>
<dbReference type="GO" id="GO:0016491">
    <property type="term" value="F:oxidoreductase activity"/>
    <property type="evidence" value="ECO:0007669"/>
    <property type="project" value="UniProtKB-KW"/>
</dbReference>
<sequence length="363" mass="39562">MFESVTLKHTTLKNRLVMAPMTTWASQDDYSVSEEELAYYGLRNAGVGLVITGCAHVQSNGIGFTNEFSVDSDDFLPGLRALAKTIKANGAKAILQINHAGNKALPFLTDDVVSSSPVETPKTAFVDSLIPRELTDSEIVEVIKAFGQATRRAIEAGFDGVEIHGAHGFLIQNFLSPYFNKRNDRWGGSLENRMRFALELVKEIRQTIKQSGNVEFILGYRLSPDEPMEAGLKVADTLVLAERLAEAGVDYLHLSLVEAGTSKPDGFDKTYVSLFAEKVAGKLTLMTTGAIQSKAAIEQALAEGADLVGIGHTLVTDPDFVEKIATNSPVKLSISKAHVDELQLPPKMWTTIQAMGDWFTIEE</sequence>
<dbReference type="PANTHER" id="PTHR43656:SF2">
    <property type="entry name" value="BINDING OXIDOREDUCTASE, PUTATIVE (AFU_ORTHOLOGUE AFUA_2G08260)-RELATED"/>
    <property type="match status" value="1"/>
</dbReference>
<dbReference type="PANTHER" id="PTHR43656">
    <property type="entry name" value="BINDING OXIDOREDUCTASE, PUTATIVE (AFU_ORTHOLOGUE AFUA_2G08260)-RELATED"/>
    <property type="match status" value="1"/>
</dbReference>
<gene>
    <name evidence="4" type="ORF">BU202_03770</name>
</gene>
<dbReference type="InterPro" id="IPR001155">
    <property type="entry name" value="OxRdtase_FMN_N"/>
</dbReference>
<evidence type="ECO:0000313" key="4">
    <source>
        <dbReference type="EMBL" id="OLF48119.1"/>
    </source>
</evidence>
<evidence type="ECO:0000313" key="5">
    <source>
        <dbReference type="Proteomes" id="UP000186890"/>
    </source>
</evidence>
<keyword evidence="1" id="KW-0285">Flavoprotein</keyword>
<reference evidence="5" key="1">
    <citation type="submission" date="2016-12" db="EMBL/GenBank/DDBJ databases">
        <authorList>
            <person name="Gulvik C.A."/>
        </authorList>
    </citation>
    <scope>NUCLEOTIDE SEQUENCE [LARGE SCALE GENOMIC DNA]</scope>
    <source>
        <strain evidence="5">NED12-00049-6B</strain>
    </source>
</reference>
<evidence type="ECO:0000256" key="1">
    <source>
        <dbReference type="ARBA" id="ARBA00022630"/>
    </source>
</evidence>
<dbReference type="AlphaFoldDB" id="A0A1Q8E8K2"/>
<keyword evidence="2" id="KW-0560">Oxidoreductase</keyword>
<evidence type="ECO:0000256" key="2">
    <source>
        <dbReference type="ARBA" id="ARBA00023002"/>
    </source>
</evidence>
<feature type="domain" description="NADH:flavin oxidoreductase/NADH oxidase N-terminal" evidence="3">
    <location>
        <begin position="1"/>
        <end position="328"/>
    </location>
</feature>
<dbReference type="Proteomes" id="UP000186890">
    <property type="component" value="Unassembled WGS sequence"/>
</dbReference>